<comment type="similarity">
    <text evidence="8 9">Belongs to the TonB-dependent receptor family.</text>
</comment>
<dbReference type="RefSeq" id="WP_007135916.1">
    <property type="nucleotide sequence ID" value="NZ_GL629647.1"/>
</dbReference>
<name>E6MT51_9BACT</name>
<feature type="domain" description="TonB-dependent receptor-like beta-barrel" evidence="11">
    <location>
        <begin position="427"/>
        <end position="777"/>
    </location>
</feature>
<evidence type="ECO:0000256" key="9">
    <source>
        <dbReference type="RuleBase" id="RU003357"/>
    </source>
</evidence>
<dbReference type="EMBL" id="AEQO01000204">
    <property type="protein sequence ID" value="EFV03204.1"/>
    <property type="molecule type" value="Genomic_DNA"/>
</dbReference>
<organism evidence="13 14">
    <name type="scientific">Segatella salivae DSM 15606</name>
    <dbReference type="NCBI Taxonomy" id="888832"/>
    <lineage>
        <taxon>Bacteria</taxon>
        <taxon>Pseudomonadati</taxon>
        <taxon>Bacteroidota</taxon>
        <taxon>Bacteroidia</taxon>
        <taxon>Bacteroidales</taxon>
        <taxon>Prevotellaceae</taxon>
        <taxon>Segatella</taxon>
    </lineage>
</organism>
<dbReference type="Pfam" id="PF00593">
    <property type="entry name" value="TonB_dep_Rec_b-barrel"/>
    <property type="match status" value="1"/>
</dbReference>
<evidence type="ECO:0000256" key="4">
    <source>
        <dbReference type="ARBA" id="ARBA00022692"/>
    </source>
</evidence>
<dbReference type="GO" id="GO:0009279">
    <property type="term" value="C:cell outer membrane"/>
    <property type="evidence" value="ECO:0007669"/>
    <property type="project" value="UniProtKB-SubCell"/>
</dbReference>
<dbReference type="SUPFAM" id="SSF56935">
    <property type="entry name" value="Porins"/>
    <property type="match status" value="1"/>
</dbReference>
<evidence type="ECO:0000256" key="3">
    <source>
        <dbReference type="ARBA" id="ARBA00022452"/>
    </source>
</evidence>
<dbReference type="InterPro" id="IPR023997">
    <property type="entry name" value="TonB-dep_OMP_SusC/RagA_CS"/>
</dbReference>
<keyword evidence="6 8" id="KW-0472">Membrane</keyword>
<evidence type="ECO:0000313" key="14">
    <source>
        <dbReference type="Proteomes" id="UP000003874"/>
    </source>
</evidence>
<reference evidence="13 14" key="1">
    <citation type="submission" date="2010-12" db="EMBL/GenBank/DDBJ databases">
        <authorList>
            <person name="Muzny D."/>
            <person name="Qin X."/>
            <person name="Deng J."/>
            <person name="Jiang H."/>
            <person name="Liu Y."/>
            <person name="Qu J."/>
            <person name="Song X.-Z."/>
            <person name="Zhang L."/>
            <person name="Thornton R."/>
            <person name="Coyle M."/>
            <person name="Francisco L."/>
            <person name="Jackson L."/>
            <person name="Javaid M."/>
            <person name="Korchina V."/>
            <person name="Kovar C."/>
            <person name="Mata R."/>
            <person name="Mathew T."/>
            <person name="Ngo R."/>
            <person name="Nguyen L."/>
            <person name="Nguyen N."/>
            <person name="Okwuonu G."/>
            <person name="Ongeri F."/>
            <person name="Pham C."/>
            <person name="Simmons D."/>
            <person name="Wilczek-Boney K."/>
            <person name="Hale W."/>
            <person name="Jakkamsetti A."/>
            <person name="Pham P."/>
            <person name="Ruth R."/>
            <person name="San Lucas F."/>
            <person name="Warren J."/>
            <person name="Zhang J."/>
            <person name="Zhao Z."/>
            <person name="Zhou C."/>
            <person name="Zhu D."/>
            <person name="Lee S."/>
            <person name="Bess C."/>
            <person name="Blankenburg K."/>
            <person name="Forbes L."/>
            <person name="Fu Q."/>
            <person name="Gubbala S."/>
            <person name="Hirani K."/>
            <person name="Jayaseelan J.C."/>
            <person name="Lara F."/>
            <person name="Munidasa M."/>
            <person name="Palculict T."/>
            <person name="Patil S."/>
            <person name="Pu L.-L."/>
            <person name="Saada N."/>
            <person name="Tang L."/>
            <person name="Weissenberger G."/>
            <person name="Zhu Y."/>
            <person name="Hemphill L."/>
            <person name="Shang Y."/>
            <person name="Youmans B."/>
            <person name="Ayvaz T."/>
            <person name="Ross M."/>
            <person name="Santibanez J."/>
            <person name="Aqrawi P."/>
            <person name="Gross S."/>
            <person name="Joshi V."/>
            <person name="Fowler G."/>
            <person name="Nazareth L."/>
            <person name="Reid J."/>
            <person name="Worley K."/>
            <person name="Petrosino J."/>
            <person name="Highlander S."/>
            <person name="Gibbs R."/>
        </authorList>
    </citation>
    <scope>NUCLEOTIDE SEQUENCE [LARGE SCALE GENOMIC DNA]</scope>
    <source>
        <strain evidence="13 14">DSM 15606</strain>
    </source>
</reference>
<keyword evidence="4 8" id="KW-0812">Transmembrane</keyword>
<dbReference type="InterPro" id="IPR012910">
    <property type="entry name" value="Plug_dom"/>
</dbReference>
<evidence type="ECO:0000256" key="6">
    <source>
        <dbReference type="ARBA" id="ARBA00023136"/>
    </source>
</evidence>
<accession>E6MT51</accession>
<dbReference type="HOGENOM" id="CLU_004317_0_2_10"/>
<evidence type="ECO:0000259" key="12">
    <source>
        <dbReference type="Pfam" id="PF07715"/>
    </source>
</evidence>
<dbReference type="InterPro" id="IPR039426">
    <property type="entry name" value="TonB-dep_rcpt-like"/>
</dbReference>
<dbReference type="eggNOG" id="COG1629">
    <property type="taxonomic scope" value="Bacteria"/>
</dbReference>
<evidence type="ECO:0000256" key="2">
    <source>
        <dbReference type="ARBA" id="ARBA00022448"/>
    </source>
</evidence>
<proteinExistence type="inferred from homology"/>
<dbReference type="InterPro" id="IPR037066">
    <property type="entry name" value="Plug_dom_sf"/>
</dbReference>
<dbReference type="SUPFAM" id="SSF49464">
    <property type="entry name" value="Carboxypeptidase regulatory domain-like"/>
    <property type="match status" value="1"/>
</dbReference>
<dbReference type="AlphaFoldDB" id="E6MT51"/>
<evidence type="ECO:0000259" key="11">
    <source>
        <dbReference type="Pfam" id="PF00593"/>
    </source>
</evidence>
<evidence type="ECO:0000313" key="13">
    <source>
        <dbReference type="EMBL" id="EFV03204.1"/>
    </source>
</evidence>
<comment type="subcellular location">
    <subcellularLocation>
        <location evidence="1 8">Cell outer membrane</location>
        <topology evidence="1 8">Multi-pass membrane protein</topology>
    </subcellularLocation>
</comment>
<dbReference type="NCBIfam" id="TIGR04057">
    <property type="entry name" value="SusC_RagA_signa"/>
    <property type="match status" value="1"/>
</dbReference>
<dbReference type="InterPro" id="IPR008969">
    <property type="entry name" value="CarboxyPept-like_regulatory"/>
</dbReference>
<evidence type="ECO:0000256" key="10">
    <source>
        <dbReference type="SAM" id="SignalP"/>
    </source>
</evidence>
<gene>
    <name evidence="13" type="ORF">HMPREF9420_2669</name>
</gene>
<feature type="chain" id="PRO_5005674665" evidence="10">
    <location>
        <begin position="24"/>
        <end position="1053"/>
    </location>
</feature>
<keyword evidence="14" id="KW-1185">Reference proteome</keyword>
<dbReference type="InterPro" id="IPR036942">
    <property type="entry name" value="Beta-barrel_TonB_sf"/>
</dbReference>
<keyword evidence="10" id="KW-0732">Signal</keyword>
<dbReference type="STRING" id="888832.HMPREF9420_2669"/>
<evidence type="ECO:0000256" key="7">
    <source>
        <dbReference type="ARBA" id="ARBA00023237"/>
    </source>
</evidence>
<dbReference type="Gene3D" id="2.40.170.20">
    <property type="entry name" value="TonB-dependent receptor, beta-barrel domain"/>
    <property type="match status" value="1"/>
</dbReference>
<protein>
    <submittedName>
        <fullName evidence="13">TonB-linked outer membrane protein, SusC/RagA family</fullName>
    </submittedName>
</protein>
<dbReference type="Pfam" id="PF13715">
    <property type="entry name" value="CarbopepD_reg_2"/>
    <property type="match status" value="1"/>
</dbReference>
<dbReference type="PROSITE" id="PS52016">
    <property type="entry name" value="TONB_DEPENDENT_REC_3"/>
    <property type="match status" value="1"/>
</dbReference>
<keyword evidence="7 8" id="KW-0998">Cell outer membrane</keyword>
<keyword evidence="2 8" id="KW-0813">Transport</keyword>
<dbReference type="NCBIfam" id="TIGR04056">
    <property type="entry name" value="OMP_RagA_SusC"/>
    <property type="match status" value="1"/>
</dbReference>
<dbReference type="Gene3D" id="2.60.40.1120">
    <property type="entry name" value="Carboxypeptidase-like, regulatory domain"/>
    <property type="match status" value="1"/>
</dbReference>
<dbReference type="Proteomes" id="UP000003874">
    <property type="component" value="Unassembled WGS sequence"/>
</dbReference>
<dbReference type="OrthoDB" id="1096961at2"/>
<dbReference type="Gene3D" id="2.170.130.10">
    <property type="entry name" value="TonB-dependent receptor, plug domain"/>
    <property type="match status" value="1"/>
</dbReference>
<evidence type="ECO:0000256" key="5">
    <source>
        <dbReference type="ARBA" id="ARBA00023077"/>
    </source>
</evidence>
<dbReference type="Pfam" id="PF07715">
    <property type="entry name" value="Plug"/>
    <property type="match status" value="1"/>
</dbReference>
<feature type="domain" description="TonB-dependent receptor plug" evidence="12">
    <location>
        <begin position="116"/>
        <end position="220"/>
    </location>
</feature>
<comment type="caution">
    <text evidence="13">The sequence shown here is derived from an EMBL/GenBank/DDBJ whole genome shotgun (WGS) entry which is preliminary data.</text>
</comment>
<evidence type="ECO:0000256" key="8">
    <source>
        <dbReference type="PROSITE-ProRule" id="PRU01360"/>
    </source>
</evidence>
<keyword evidence="5 9" id="KW-0798">TonB box</keyword>
<evidence type="ECO:0000256" key="1">
    <source>
        <dbReference type="ARBA" id="ARBA00004571"/>
    </source>
</evidence>
<feature type="signal peptide" evidence="10">
    <location>
        <begin position="1"/>
        <end position="23"/>
    </location>
</feature>
<sequence>MNVLLKKLMMLFFITTIASPGLAQTITVTGTVTDEQGEVLPGVSIIQKGTKNGVITDIDGKYKINIPKEGKLIFTFLGFTGKEITPKNSIVNVTLYPTQVSLQETVVIGYGAQSRKSLTTAIAKLNGDRLEGLSISTLGEGLKGKLAGTRFYSTNNSPGEEVSIRIRGGSSINKSNDPLILVDGVERSFSGINSNDIKSIEVLKDAASTAIYGSRASNGVILVTTKDGIANQPPSITFEASIAMQSPETKYNFMNARDYINTVRPAVAVGPNSRFNTMDGFSASSGNSESSIYSTRYLNHGEEVPEGYQSMPDPLDPNRTLIYQDTDWQSEIYKTSLWQKYYAGINGGSKNVSYNASLGYMDDKGVALCTGYNRLNMRTNLNIKASDKLRFNIGLDYSKTKSEEFANQMNIISRGLSTPPTQKKYNSDGTPTKGYNATSPTPLFYQYNNNNNKSYRRYSGFGKITYYFLPEWKIESQVSTFNQNSRFSSFQKANVFNGRRPTEEDYNEDERNKLELYSTFKQNFKKHSFSLLAGYSYQQSKFNSFGAIVSGASTDKVPTLSAGPNKEDAYSDKYKVVTIGYFGRLSYDYLKRYFLTATFRNDASSLFAEHHRWGFFPGISAGWIMSDEPFMKNIKSINTLKLRASYGQTGNNSIGIYDALGRYSTDARYDGNAGIVPNVMPNPNLTWETTTQLDLGFDFNLLDNRLSVIFDYFDKRTNNLLFKKELPNTSGFKDINTNVGKVKFYGFDIEVSSVNIRNKDWEWTTRMTWSYVKNKVLKLPFNGRDKNRIGGITLADGTAFGGIAEGEPMYRYYGFIVDHILQNKAAADGAMYDVYAKGYRDSDHQRIVGRKEVGDYEWKNRKGSRTKDGKEIIDSQDLFYLGTTVPTSTGGLGNTLRWKNLTFNLYLDWALGHSINHNSEMRYFMNTFANNYTIIDEVKKCWKQEGDNTKYARFTANDPDDGNANFSRTSNIFNYKGDYLCLREISLSYSFPKSISSKLGMQDLTISISGNNLHYFTAVRGVSPEIGTNTTYSNSYYNYPPIKKVCLGVKATF</sequence>
<dbReference type="InterPro" id="IPR023996">
    <property type="entry name" value="TonB-dep_OMP_SusC/RagA"/>
</dbReference>
<dbReference type="InterPro" id="IPR000531">
    <property type="entry name" value="Beta-barrel_TonB"/>
</dbReference>
<keyword evidence="3 8" id="KW-1134">Transmembrane beta strand</keyword>